<dbReference type="OrthoDB" id="9808093at2"/>
<name>A0A3D8ILN1_9HELI</name>
<dbReference type="Pfam" id="PF07503">
    <property type="entry name" value="zf-HYPF"/>
    <property type="match status" value="2"/>
</dbReference>
<dbReference type="InterPro" id="IPR055128">
    <property type="entry name" value="HypF_C_2"/>
</dbReference>
<dbReference type="SUPFAM" id="SSF55821">
    <property type="entry name" value="YrdC/RibB"/>
    <property type="match status" value="1"/>
</dbReference>
<dbReference type="Gene3D" id="3.30.420.40">
    <property type="match status" value="1"/>
</dbReference>
<dbReference type="Gene3D" id="3.30.110.120">
    <property type="match status" value="1"/>
</dbReference>
<dbReference type="PANTHER" id="PTHR42959:SF1">
    <property type="entry name" value="CARBAMOYLTRANSFERASE HYPF"/>
    <property type="match status" value="1"/>
</dbReference>
<proteinExistence type="inferred from homology"/>
<dbReference type="InterPro" id="IPR006070">
    <property type="entry name" value="Sua5-like_dom"/>
</dbReference>
<dbReference type="Gene3D" id="3.90.870.50">
    <property type="match status" value="1"/>
</dbReference>
<dbReference type="Pfam" id="PF01300">
    <property type="entry name" value="Sua5_yciO_yrdC"/>
    <property type="match status" value="1"/>
</dbReference>
<dbReference type="GO" id="GO:0051604">
    <property type="term" value="P:protein maturation"/>
    <property type="evidence" value="ECO:0007669"/>
    <property type="project" value="TreeGrafter"/>
</dbReference>
<dbReference type="PANTHER" id="PTHR42959">
    <property type="entry name" value="CARBAMOYLTRANSFERASE"/>
    <property type="match status" value="1"/>
</dbReference>
<dbReference type="Pfam" id="PF22521">
    <property type="entry name" value="HypF_C_2"/>
    <property type="match status" value="1"/>
</dbReference>
<dbReference type="EMBL" id="NXLQ01000007">
    <property type="protein sequence ID" value="RDU66128.1"/>
    <property type="molecule type" value="Genomic_DNA"/>
</dbReference>
<dbReference type="InterPro" id="IPR017945">
    <property type="entry name" value="DHBP_synth_RibB-like_a/b_dom"/>
</dbReference>
<evidence type="ECO:0000313" key="4">
    <source>
        <dbReference type="Proteomes" id="UP000256379"/>
    </source>
</evidence>
<dbReference type="Pfam" id="PF17788">
    <property type="entry name" value="HypF_C"/>
    <property type="match status" value="1"/>
</dbReference>
<evidence type="ECO:0000256" key="1">
    <source>
        <dbReference type="ARBA" id="ARBA00008097"/>
    </source>
</evidence>
<reference evidence="3 4" key="1">
    <citation type="submission" date="2018-04" db="EMBL/GenBank/DDBJ databases">
        <title>Novel Campyloabacter and Helicobacter Species and Strains.</title>
        <authorList>
            <person name="Mannion A.J."/>
            <person name="Shen Z."/>
            <person name="Fox J.G."/>
        </authorList>
    </citation>
    <scope>NUCLEOTIDE SEQUENCE [LARGE SCALE GENOMIC DNA]</scope>
    <source>
        <strain evidence="3 4">MIT 17-337</strain>
    </source>
</reference>
<dbReference type="Gene3D" id="3.30.420.360">
    <property type="match status" value="1"/>
</dbReference>
<accession>A0A3D8ILN1</accession>
<dbReference type="GO" id="GO:0016743">
    <property type="term" value="F:carboxyl- or carbamoyltransferase activity"/>
    <property type="evidence" value="ECO:0007669"/>
    <property type="project" value="TreeGrafter"/>
</dbReference>
<dbReference type="InterPro" id="IPR041440">
    <property type="entry name" value="HypF_C"/>
</dbReference>
<dbReference type="Proteomes" id="UP000256379">
    <property type="component" value="Unassembled WGS sequence"/>
</dbReference>
<evidence type="ECO:0000313" key="3">
    <source>
        <dbReference type="EMBL" id="RDU66128.1"/>
    </source>
</evidence>
<comment type="caution">
    <text evidence="3">The sequence shown here is derived from an EMBL/GenBank/DDBJ whole genome shotgun (WGS) entry which is preliminary data.</text>
</comment>
<evidence type="ECO:0000259" key="2">
    <source>
        <dbReference type="PROSITE" id="PS51163"/>
    </source>
</evidence>
<dbReference type="PROSITE" id="PS51163">
    <property type="entry name" value="YRDC"/>
    <property type="match status" value="1"/>
</dbReference>
<protein>
    <recommendedName>
        <fullName evidence="2">YrdC-like domain-containing protein</fullName>
    </recommendedName>
</protein>
<gene>
    <name evidence="3" type="ORF">CQA53_04510</name>
</gene>
<feature type="domain" description="YrdC-like" evidence="2">
    <location>
        <begin position="316"/>
        <end position="509"/>
    </location>
</feature>
<dbReference type="InterPro" id="IPR011125">
    <property type="entry name" value="Znf_HypF"/>
</dbReference>
<organism evidence="3 4">
    <name type="scientific">Helicobacter didelphidarum</name>
    <dbReference type="NCBI Taxonomy" id="2040648"/>
    <lineage>
        <taxon>Bacteria</taxon>
        <taxon>Pseudomonadati</taxon>
        <taxon>Campylobacterota</taxon>
        <taxon>Epsilonproteobacteria</taxon>
        <taxon>Campylobacterales</taxon>
        <taxon>Helicobacteraceae</taxon>
        <taxon>Helicobacter</taxon>
    </lineage>
</organism>
<comment type="similarity">
    <text evidence="1">Belongs to the carbamoyltransferase HypF family.</text>
</comment>
<sequence length="1018" mass="116812">MGNCVEIILQCNPQDFSTQDILQYFEVLQCQNNPFWNPQNDPNTEQNIILFLLFLLQVCNYQDFIQADIINNAYKDNIQITKKRHAINILNILSQLLFNAYKILKNTALNLVLPKNASIDSLSLEFIESLSIYNENDKENIHENNFKILESYQHQANQLRDSELQLQLPLDFKICEDCYQDLLTSKDSISHEIYPENLKSHQRFWHYAFTSCVNCGARFSILNALPYDRKNTSMKDFALCSSCNYDYTNPTNRRFHTEPISCKQCGIKVLSFEYYAQQNQISATESLVKQLQHDFPDMRHFTRSNFSHINSLSYNYDAIKACADALKNNRIILFKGLGGFAFLANARNTDTIRKIRAIKNRPSKPFVIMARESELKKIALLSPKAIDALNSPASPIILALKNKKYNLSPEISNLETIGVMIPYTAMLVLLFEHLEEDFALLYTSANKKGAMIAKQLEECNLYDILHTLETSHDCNISLHKQSFKHENTYKQSSLYQDSTITSTLYDTAIKNNKPESYDNKTKHKKNTFCQQATQNNLFILIYQREILHRLDDSIINGINFYHDYITQNKFCNTQTKNIESKNANKKIHNIASSIQVDSTIKNSQQHNPLEQIQIDSNKTSQSSQLQLMRVSRGFAPLHKHFQQLHTKVLSAGFGAMQKSSLTFAKKHNVVISPYLGNLSNIQNIQNFYETFYFFSKLYGFPEIFITDKHKQYASVDIANDLFLQIPTKPHIASIYHHHAHLNALLLESNHTNGVGVIFDGSGLGEDSTIWGGEFLYGDFKSVKRLMSFQPFRILGGEKHIKDSMRLTLSYALRNNLTPILTFLEERFYNKEELQTLQNIEKRGINSPLTSSVGRLFDIAGFLLGLEKIEYEGQSGEMIASLALKYIAMNNSQKSITNYQTVATQVVESTFVPYSFSIKQEQIDLKDCFIEMFYERECNIAKEQIAFRFLDTLAFCVLESLQKIGADFALFGGGVFANFMLCARIEYLLRLHGIECFFPTLPCNDYSISLGQIAFANHL</sequence>
<keyword evidence="4" id="KW-1185">Reference proteome</keyword>
<dbReference type="GO" id="GO:0003725">
    <property type="term" value="F:double-stranded RNA binding"/>
    <property type="evidence" value="ECO:0007669"/>
    <property type="project" value="InterPro"/>
</dbReference>
<dbReference type="InterPro" id="IPR051060">
    <property type="entry name" value="Carbamoyltrans_HypF-like"/>
</dbReference>
<dbReference type="GO" id="GO:0008270">
    <property type="term" value="F:zinc ion binding"/>
    <property type="evidence" value="ECO:0007669"/>
    <property type="project" value="InterPro"/>
</dbReference>
<dbReference type="AlphaFoldDB" id="A0A3D8ILN1"/>